<dbReference type="PROSITE" id="PS00668">
    <property type="entry name" value="COMPLEX1_ND1_2"/>
    <property type="match status" value="1"/>
</dbReference>
<evidence type="ECO:0000256" key="5">
    <source>
        <dbReference type="ARBA" id="ARBA00022692"/>
    </source>
</evidence>
<keyword evidence="4" id="KW-0004">4Fe-4S</keyword>
<dbReference type="PROSITE" id="PS00198">
    <property type="entry name" value="4FE4S_FER_1"/>
    <property type="match status" value="1"/>
</dbReference>
<dbReference type="Proteomes" id="UP000007015">
    <property type="component" value="Chromosome 8"/>
</dbReference>
<feature type="transmembrane region" description="Helical" evidence="12">
    <location>
        <begin position="259"/>
        <end position="286"/>
    </location>
</feature>
<feature type="transmembrane region" description="Helical" evidence="12">
    <location>
        <begin position="458"/>
        <end position="475"/>
    </location>
</feature>
<evidence type="ECO:0000256" key="1">
    <source>
        <dbReference type="ARBA" id="ARBA00004141"/>
    </source>
</evidence>
<dbReference type="GO" id="GO:0005886">
    <property type="term" value="C:plasma membrane"/>
    <property type="evidence" value="ECO:0007669"/>
    <property type="project" value="UniProtKB-SubCell"/>
</dbReference>
<dbReference type="InterPro" id="IPR010226">
    <property type="entry name" value="NADH_quinone_OxRdtase_chainI"/>
</dbReference>
<dbReference type="Gramene" id="BGIOSGA027254-TA">
    <property type="protein sequence ID" value="BGIOSGA027254-PA"/>
    <property type="gene ID" value="BGIOSGA027254"/>
</dbReference>
<organism evidence="14 15">
    <name type="scientific">Oryza sativa subsp. indica</name>
    <name type="common">Rice</name>
    <dbReference type="NCBI Taxonomy" id="39946"/>
    <lineage>
        <taxon>Eukaryota</taxon>
        <taxon>Viridiplantae</taxon>
        <taxon>Streptophyta</taxon>
        <taxon>Embryophyta</taxon>
        <taxon>Tracheophyta</taxon>
        <taxon>Spermatophyta</taxon>
        <taxon>Magnoliopsida</taxon>
        <taxon>Liliopsida</taxon>
        <taxon>Poales</taxon>
        <taxon>Poaceae</taxon>
        <taxon>BOP clade</taxon>
        <taxon>Oryzoideae</taxon>
        <taxon>Oryzeae</taxon>
        <taxon>Oryzinae</taxon>
        <taxon>Oryza</taxon>
        <taxon>Oryza sativa</taxon>
    </lineage>
</organism>
<evidence type="ECO:0000313" key="15">
    <source>
        <dbReference type="Proteomes" id="UP000007015"/>
    </source>
</evidence>
<keyword evidence="15" id="KW-1185">Reference proteome</keyword>
<keyword evidence="6" id="KW-0479">Metal-binding</keyword>
<feature type="domain" description="4Fe-4S ferredoxin-type" evidence="13">
    <location>
        <begin position="389"/>
        <end position="418"/>
    </location>
</feature>
<keyword evidence="10 12" id="KW-0472">Membrane</keyword>
<keyword evidence="8" id="KW-0408">Iron</keyword>
<dbReference type="NCBIfam" id="NF005164">
    <property type="entry name" value="PRK06638.1-4"/>
    <property type="match status" value="1"/>
</dbReference>
<evidence type="ECO:0000256" key="2">
    <source>
        <dbReference type="ARBA" id="ARBA00005698"/>
    </source>
</evidence>
<dbReference type="PANTHER" id="PTHR11432:SF3">
    <property type="entry name" value="NADH-UBIQUINONE OXIDOREDUCTASE CHAIN 1"/>
    <property type="match status" value="1"/>
</dbReference>
<evidence type="ECO:0000256" key="12">
    <source>
        <dbReference type="SAM" id="Phobius"/>
    </source>
</evidence>
<dbReference type="GO" id="GO:0008137">
    <property type="term" value="F:NADH dehydrogenase (ubiquinone) activity"/>
    <property type="evidence" value="ECO:0007669"/>
    <property type="project" value="InterPro"/>
</dbReference>
<keyword evidence="9" id="KW-0411">Iron-sulfur</keyword>
<feature type="transmembrane region" description="Helical" evidence="12">
    <location>
        <begin position="129"/>
        <end position="151"/>
    </location>
</feature>
<dbReference type="SUPFAM" id="SSF54862">
    <property type="entry name" value="4Fe-4S ferredoxins"/>
    <property type="match status" value="1"/>
</dbReference>
<dbReference type="NCBIfam" id="NF004741">
    <property type="entry name" value="PRK06076.1-2"/>
    <property type="match status" value="1"/>
</dbReference>
<dbReference type="AlphaFoldDB" id="B8B9A0"/>
<evidence type="ECO:0000256" key="6">
    <source>
        <dbReference type="ARBA" id="ARBA00022723"/>
    </source>
</evidence>
<keyword evidence="7 12" id="KW-1133">Transmembrane helix</keyword>
<feature type="transmembrane region" description="Helical" evidence="12">
    <location>
        <begin position="506"/>
        <end position="530"/>
    </location>
</feature>
<dbReference type="OMA" id="PNTEFYP"/>
<feature type="transmembrane region" description="Helical" evidence="12">
    <location>
        <begin position="542"/>
        <end position="565"/>
    </location>
</feature>
<dbReference type="InterPro" id="IPR001694">
    <property type="entry name" value="NADH_UbQ_OxRdtase_su1/FPO"/>
</dbReference>
<dbReference type="STRING" id="39946.B8B9A0"/>
<dbReference type="InterPro" id="IPR017900">
    <property type="entry name" value="4Fe4S_Fe_S_CS"/>
</dbReference>
<dbReference type="NCBIfam" id="NF004538">
    <property type="entry name" value="PRK05888.1-4"/>
    <property type="match status" value="1"/>
</dbReference>
<feature type="transmembrane region" description="Helical" evidence="12">
    <location>
        <begin position="298"/>
        <end position="318"/>
    </location>
</feature>
<feature type="transmembrane region" description="Helical" evidence="12">
    <location>
        <begin position="601"/>
        <end position="624"/>
    </location>
</feature>
<dbReference type="HAMAP" id="MF_01350">
    <property type="entry name" value="NDH1_NuoH"/>
    <property type="match status" value="1"/>
</dbReference>
<evidence type="ECO:0000256" key="4">
    <source>
        <dbReference type="ARBA" id="ARBA00022485"/>
    </source>
</evidence>
<feature type="transmembrane region" description="Helical" evidence="12">
    <location>
        <begin position="172"/>
        <end position="195"/>
    </location>
</feature>
<evidence type="ECO:0000259" key="13">
    <source>
        <dbReference type="PROSITE" id="PS51379"/>
    </source>
</evidence>
<dbReference type="GO" id="GO:0051539">
    <property type="term" value="F:4 iron, 4 sulfur cluster binding"/>
    <property type="evidence" value="ECO:0007669"/>
    <property type="project" value="UniProtKB-KW"/>
</dbReference>
<dbReference type="Pfam" id="PF00146">
    <property type="entry name" value="NADHdh"/>
    <property type="match status" value="1"/>
</dbReference>
<dbReference type="InterPro" id="IPR001457">
    <property type="entry name" value="NADH_UbQ/plastoQ_OxRdtase_su6"/>
</dbReference>
<evidence type="ECO:0000256" key="7">
    <source>
        <dbReference type="ARBA" id="ARBA00022989"/>
    </source>
</evidence>
<dbReference type="PROSITE" id="PS00667">
    <property type="entry name" value="COMPLEX1_ND1_1"/>
    <property type="match status" value="1"/>
</dbReference>
<evidence type="ECO:0000256" key="10">
    <source>
        <dbReference type="ARBA" id="ARBA00023136"/>
    </source>
</evidence>
<dbReference type="GO" id="GO:0003954">
    <property type="term" value="F:NADH dehydrogenase activity"/>
    <property type="evidence" value="ECO:0007669"/>
    <property type="project" value="TreeGrafter"/>
</dbReference>
<feature type="transmembrane region" description="Helical" evidence="12">
    <location>
        <begin position="25"/>
        <end position="48"/>
    </location>
</feature>
<dbReference type="PANTHER" id="PTHR11432">
    <property type="entry name" value="NADH DEHYDROGENASE SUBUNIT 1"/>
    <property type="match status" value="1"/>
</dbReference>
<comment type="subcellular location">
    <subcellularLocation>
        <location evidence="11">Cell membrane</location>
        <topology evidence="11">Multi-pass membrane protein</topology>
    </subcellularLocation>
    <subcellularLocation>
        <location evidence="1">Membrane</location>
        <topology evidence="1">Multi-pass membrane protein</topology>
    </subcellularLocation>
</comment>
<feature type="domain" description="4Fe-4S ferredoxin-type" evidence="13">
    <location>
        <begin position="428"/>
        <end position="457"/>
    </location>
</feature>
<keyword evidence="5 11" id="KW-0812">Transmembrane</keyword>
<reference evidence="14 15" key="1">
    <citation type="journal article" date="2005" name="PLoS Biol.">
        <title>The genomes of Oryza sativa: a history of duplications.</title>
        <authorList>
            <person name="Yu J."/>
            <person name="Wang J."/>
            <person name="Lin W."/>
            <person name="Li S."/>
            <person name="Li H."/>
            <person name="Zhou J."/>
            <person name="Ni P."/>
            <person name="Dong W."/>
            <person name="Hu S."/>
            <person name="Zeng C."/>
            <person name="Zhang J."/>
            <person name="Zhang Y."/>
            <person name="Li R."/>
            <person name="Xu Z."/>
            <person name="Li S."/>
            <person name="Li X."/>
            <person name="Zheng H."/>
            <person name="Cong L."/>
            <person name="Lin L."/>
            <person name="Yin J."/>
            <person name="Geng J."/>
            <person name="Li G."/>
            <person name="Shi J."/>
            <person name="Liu J."/>
            <person name="Lv H."/>
            <person name="Li J."/>
            <person name="Wang J."/>
            <person name="Deng Y."/>
            <person name="Ran L."/>
            <person name="Shi X."/>
            <person name="Wang X."/>
            <person name="Wu Q."/>
            <person name="Li C."/>
            <person name="Ren X."/>
            <person name="Wang J."/>
            <person name="Wang X."/>
            <person name="Li D."/>
            <person name="Liu D."/>
            <person name="Zhang X."/>
            <person name="Ji Z."/>
            <person name="Zhao W."/>
            <person name="Sun Y."/>
            <person name="Zhang Z."/>
            <person name="Bao J."/>
            <person name="Han Y."/>
            <person name="Dong L."/>
            <person name="Ji J."/>
            <person name="Chen P."/>
            <person name="Wu S."/>
            <person name="Liu J."/>
            <person name="Xiao Y."/>
            <person name="Bu D."/>
            <person name="Tan J."/>
            <person name="Yang L."/>
            <person name="Ye C."/>
            <person name="Zhang J."/>
            <person name="Xu J."/>
            <person name="Zhou Y."/>
            <person name="Yu Y."/>
            <person name="Zhang B."/>
            <person name="Zhuang S."/>
            <person name="Wei H."/>
            <person name="Liu B."/>
            <person name="Lei M."/>
            <person name="Yu H."/>
            <person name="Li Y."/>
            <person name="Xu H."/>
            <person name="Wei S."/>
            <person name="He X."/>
            <person name="Fang L."/>
            <person name="Zhang Z."/>
            <person name="Zhang Y."/>
            <person name="Huang X."/>
            <person name="Su Z."/>
            <person name="Tong W."/>
            <person name="Li J."/>
            <person name="Tong Z."/>
            <person name="Li S."/>
            <person name="Ye J."/>
            <person name="Wang L."/>
            <person name="Fang L."/>
            <person name="Lei T."/>
            <person name="Chen C."/>
            <person name="Chen H."/>
            <person name="Xu Z."/>
            <person name="Li H."/>
            <person name="Huang H."/>
            <person name="Zhang F."/>
            <person name="Xu H."/>
            <person name="Li N."/>
            <person name="Zhao C."/>
            <person name="Li S."/>
            <person name="Dong L."/>
            <person name="Huang Y."/>
            <person name="Li L."/>
            <person name="Xi Y."/>
            <person name="Qi Q."/>
            <person name="Li W."/>
            <person name="Zhang B."/>
            <person name="Hu W."/>
            <person name="Zhang Y."/>
            <person name="Tian X."/>
            <person name="Jiao Y."/>
            <person name="Liang X."/>
            <person name="Jin J."/>
            <person name="Gao L."/>
            <person name="Zheng W."/>
            <person name="Hao B."/>
            <person name="Liu S."/>
            <person name="Wang W."/>
            <person name="Yuan L."/>
            <person name="Cao M."/>
            <person name="McDermott J."/>
            <person name="Samudrala R."/>
            <person name="Wang J."/>
            <person name="Wong G.K."/>
            <person name="Yang H."/>
        </authorList>
    </citation>
    <scope>NUCLEOTIDE SEQUENCE [LARGE SCALE GENOMIC DNA]</scope>
    <source>
        <strain evidence="15">cv. 93-11</strain>
    </source>
</reference>
<dbReference type="InterPro" id="IPR018086">
    <property type="entry name" value="NADH_UbQ_OxRdtase_su1_CS"/>
</dbReference>
<dbReference type="Gene3D" id="1.20.120.1200">
    <property type="entry name" value="NADH-ubiquinone/plastoquinone oxidoreductase chain 6, subunit NuoJ"/>
    <property type="match status" value="1"/>
</dbReference>
<evidence type="ECO:0000256" key="9">
    <source>
        <dbReference type="ARBA" id="ARBA00023014"/>
    </source>
</evidence>
<dbReference type="HOGENOM" id="CLU_408504_0_0_1"/>
<dbReference type="InterPro" id="IPR042106">
    <property type="entry name" value="Nuo/plastoQ_OxRdtase_6_NuoJ"/>
</dbReference>
<dbReference type="Pfam" id="PF12838">
    <property type="entry name" value="Fer4_7"/>
    <property type="match status" value="1"/>
</dbReference>
<dbReference type="Gene3D" id="3.30.70.3270">
    <property type="match status" value="1"/>
</dbReference>
<evidence type="ECO:0000256" key="8">
    <source>
        <dbReference type="ARBA" id="ARBA00023004"/>
    </source>
</evidence>
<accession>B8B9A0</accession>
<evidence type="ECO:0000256" key="11">
    <source>
        <dbReference type="RuleBase" id="RU000471"/>
    </source>
</evidence>
<dbReference type="EMBL" id="CM000133">
    <property type="protein sequence ID" value="EEC83292.1"/>
    <property type="molecule type" value="Genomic_DNA"/>
</dbReference>
<dbReference type="GO" id="GO:0046872">
    <property type="term" value="F:metal ion binding"/>
    <property type="evidence" value="ECO:0007669"/>
    <property type="project" value="UniProtKB-KW"/>
</dbReference>
<proteinExistence type="inferred from homology"/>
<evidence type="ECO:0000313" key="14">
    <source>
        <dbReference type="EMBL" id="EEC83292.1"/>
    </source>
</evidence>
<feature type="transmembrane region" description="Helical" evidence="12">
    <location>
        <begin position="207"/>
        <end position="226"/>
    </location>
</feature>
<dbReference type="PROSITE" id="PS51379">
    <property type="entry name" value="4FE4S_FER_2"/>
    <property type="match status" value="2"/>
</dbReference>
<dbReference type="Pfam" id="PF00499">
    <property type="entry name" value="Oxidored_q3"/>
    <property type="match status" value="1"/>
</dbReference>
<dbReference type="InterPro" id="IPR017896">
    <property type="entry name" value="4Fe4S_Fe-S-bd"/>
</dbReference>
<comment type="similarity">
    <text evidence="2">Belongs to the complex I subunit 6 family.</text>
</comment>
<comment type="similarity">
    <text evidence="3 11">Belongs to the complex I subunit 1 family.</text>
</comment>
<dbReference type="GO" id="GO:0009060">
    <property type="term" value="P:aerobic respiration"/>
    <property type="evidence" value="ECO:0007669"/>
    <property type="project" value="TreeGrafter"/>
</dbReference>
<dbReference type="HAMAP" id="MF_01351">
    <property type="entry name" value="NDH1_NuoI"/>
    <property type="match status" value="1"/>
</dbReference>
<name>B8B9A0_ORYSI</name>
<feature type="transmembrane region" description="Helical" evidence="12">
    <location>
        <begin position="96"/>
        <end position="117"/>
    </location>
</feature>
<evidence type="ECO:0000256" key="3">
    <source>
        <dbReference type="ARBA" id="ARBA00010535"/>
    </source>
</evidence>
<dbReference type="NCBIfam" id="TIGR01971">
    <property type="entry name" value="NuoI"/>
    <property type="match status" value="1"/>
</dbReference>
<protein>
    <recommendedName>
        <fullName evidence="13">4Fe-4S ferredoxin-type domain-containing protein</fullName>
    </recommendedName>
</protein>
<keyword evidence="11" id="KW-0520">NAD</keyword>
<gene>
    <name evidence="14" type="ORF">OsI_28652</name>
</gene>
<sequence>MIDALYNGGLNLVAQSWWTGAVWPVLWNLLKIVAIVAPLMGAVAYLTLWERKLLGFMQVRHGPNRVGPFGLLQPLADGLKLLTKEIIQPAAASKGLFVLGPVMAIMPALAACVAIPFGPDVALANGNAGLLLIMAITSIEVYGVIIAGWASNSKYAFLGALRASAQMVSYEIAMGFCFLVVIMVSGSMNLTQIVLSQGQGTMANAGLSFLSWNWLPLLPIFVVYLISGVAETNRHPFDVVEGEAEIVAGHMVEYSGMGFAIFFLAEYASMWLVSILGVTMFLGGWLSPVAALDFIPGWIWLGLKTFLVVSMFIWIRATFPRFRYDQIMRLGWKIFIPVTLDFFKSFMLVELVKGMALTGRYAFRRKVTVQFPEEKTPLSPRFRGLHALRRYENGEERCIACKLCEAVCPALAITIESDVRADGSRRTTRYDIDLTKCIFCGFCEESCPIRFMDAKTGFFYLFSVVLLYAAFRVITARNPVHAVLHLILAFSQAAAIWLLLKAEFLAIALVLVYLGAVMVLFLFVVMMLDIHIDTVRQGFWRHFPLAAFIGALIALEMAAVLMGGFRGMDEPKAVAAMVDAAGNVVQYSNTKALGKLLYTEYLYPVEIAAVILLVAMIAAIALTLRQRKDTKVTKVSEQVRVRAADRVALVKVAATQKPAEEAAAPAAAEEKKA</sequence>